<reference evidence="1 2" key="1">
    <citation type="journal article" date="2023" name="Plants (Basel)">
        <title>Bridging the Gap: Combining Genomics and Transcriptomics Approaches to Understand Stylosanthes scabra, an Orphan Legume from the Brazilian Caatinga.</title>
        <authorList>
            <person name="Ferreira-Neto J.R.C."/>
            <person name="da Silva M.D."/>
            <person name="Binneck E."/>
            <person name="de Melo N.F."/>
            <person name="da Silva R.H."/>
            <person name="de Melo A.L.T.M."/>
            <person name="Pandolfi V."/>
            <person name="Bustamante F.O."/>
            <person name="Brasileiro-Vidal A.C."/>
            <person name="Benko-Iseppon A.M."/>
        </authorList>
    </citation>
    <scope>NUCLEOTIDE SEQUENCE [LARGE SCALE GENOMIC DNA]</scope>
    <source>
        <tissue evidence="1">Leaves</tissue>
    </source>
</reference>
<organism evidence="1 2">
    <name type="scientific">Stylosanthes scabra</name>
    <dbReference type="NCBI Taxonomy" id="79078"/>
    <lineage>
        <taxon>Eukaryota</taxon>
        <taxon>Viridiplantae</taxon>
        <taxon>Streptophyta</taxon>
        <taxon>Embryophyta</taxon>
        <taxon>Tracheophyta</taxon>
        <taxon>Spermatophyta</taxon>
        <taxon>Magnoliopsida</taxon>
        <taxon>eudicotyledons</taxon>
        <taxon>Gunneridae</taxon>
        <taxon>Pentapetalae</taxon>
        <taxon>rosids</taxon>
        <taxon>fabids</taxon>
        <taxon>Fabales</taxon>
        <taxon>Fabaceae</taxon>
        <taxon>Papilionoideae</taxon>
        <taxon>50 kb inversion clade</taxon>
        <taxon>dalbergioids sensu lato</taxon>
        <taxon>Dalbergieae</taxon>
        <taxon>Pterocarpus clade</taxon>
        <taxon>Stylosanthes</taxon>
    </lineage>
</organism>
<proteinExistence type="predicted"/>
<dbReference type="Proteomes" id="UP001341840">
    <property type="component" value="Unassembled WGS sequence"/>
</dbReference>
<dbReference type="EMBL" id="JASCZI010123916">
    <property type="protein sequence ID" value="MED6165694.1"/>
    <property type="molecule type" value="Genomic_DNA"/>
</dbReference>
<comment type="caution">
    <text evidence="1">The sequence shown here is derived from an EMBL/GenBank/DDBJ whole genome shotgun (WGS) entry which is preliminary data.</text>
</comment>
<keyword evidence="2" id="KW-1185">Reference proteome</keyword>
<protein>
    <submittedName>
        <fullName evidence="1">Uncharacterized protein</fullName>
    </submittedName>
</protein>
<accession>A0ABU6UX90</accession>
<name>A0ABU6UX90_9FABA</name>
<sequence>WGHSSTVSHDGGRGSSVGQVLCNEASTWGVWEHTGGGVFGKAIKLEGSSTDEGSSSQTHGSAATYIRNGESFVAEGEGAEGDEDPSIMGAIEALEGRVSQLEMDKWEHFLQLAQLVEQMARIMTKD</sequence>
<evidence type="ECO:0000313" key="1">
    <source>
        <dbReference type="EMBL" id="MED6165694.1"/>
    </source>
</evidence>
<gene>
    <name evidence="1" type="ORF">PIB30_102085</name>
</gene>
<feature type="non-terminal residue" evidence="1">
    <location>
        <position position="1"/>
    </location>
</feature>
<evidence type="ECO:0000313" key="2">
    <source>
        <dbReference type="Proteomes" id="UP001341840"/>
    </source>
</evidence>